<keyword evidence="5 13" id="KW-0436">Ligase</keyword>
<evidence type="ECO:0000256" key="3">
    <source>
        <dbReference type="ARBA" id="ARBA00011209"/>
    </source>
</evidence>
<protein>
    <recommendedName>
        <fullName evidence="13">Phenylalanine--tRNA ligase alpha subunit</fullName>
        <ecNumber evidence="13">6.1.1.20</ecNumber>
    </recommendedName>
    <alternativeName>
        <fullName evidence="13">Phenylalanyl-tRNA synthetase alpha subunit</fullName>
        <shortName evidence="13">PheRS</shortName>
    </alternativeName>
</protein>
<reference evidence="16" key="2">
    <citation type="submission" date="2021-04" db="EMBL/GenBank/DDBJ databases">
        <authorList>
            <person name="Gilroy R."/>
        </authorList>
    </citation>
    <scope>NUCLEOTIDE SEQUENCE</scope>
    <source>
        <strain evidence="16">ChiHjej11B10-19426</strain>
    </source>
</reference>
<evidence type="ECO:0000256" key="6">
    <source>
        <dbReference type="ARBA" id="ARBA00022723"/>
    </source>
</evidence>
<dbReference type="PANTHER" id="PTHR11538:SF41">
    <property type="entry name" value="PHENYLALANINE--TRNA LIGASE, MITOCHONDRIAL"/>
    <property type="match status" value="1"/>
</dbReference>
<evidence type="ECO:0000256" key="2">
    <source>
        <dbReference type="ARBA" id="ARBA00010207"/>
    </source>
</evidence>
<dbReference type="NCBIfam" id="TIGR00468">
    <property type="entry name" value="pheS"/>
    <property type="match status" value="1"/>
</dbReference>
<keyword evidence="10 13" id="KW-0648">Protein biosynthesis</keyword>
<keyword evidence="8 13" id="KW-0067">ATP-binding</keyword>
<dbReference type="Pfam" id="PF02912">
    <property type="entry name" value="Phe_tRNA-synt_N"/>
    <property type="match status" value="1"/>
</dbReference>
<accession>A0A9D2DE34</accession>
<evidence type="ECO:0000313" key="16">
    <source>
        <dbReference type="EMBL" id="HIZ15258.1"/>
    </source>
</evidence>
<evidence type="ECO:0000256" key="4">
    <source>
        <dbReference type="ARBA" id="ARBA00022490"/>
    </source>
</evidence>
<evidence type="ECO:0000313" key="17">
    <source>
        <dbReference type="Proteomes" id="UP000824014"/>
    </source>
</evidence>
<dbReference type="FunFam" id="3.30.930.10:FF:000003">
    <property type="entry name" value="Phenylalanine--tRNA ligase alpha subunit"/>
    <property type="match status" value="1"/>
</dbReference>
<evidence type="ECO:0000256" key="7">
    <source>
        <dbReference type="ARBA" id="ARBA00022741"/>
    </source>
</evidence>
<evidence type="ECO:0000256" key="10">
    <source>
        <dbReference type="ARBA" id="ARBA00022917"/>
    </source>
</evidence>
<dbReference type="InterPro" id="IPR002319">
    <property type="entry name" value="Phenylalanyl-tRNA_Synthase"/>
</dbReference>
<feature type="domain" description="Aminoacyl-transfer RNA synthetases class-II family profile" evidence="15">
    <location>
        <begin position="118"/>
        <end position="316"/>
    </location>
</feature>
<evidence type="ECO:0000256" key="9">
    <source>
        <dbReference type="ARBA" id="ARBA00022842"/>
    </source>
</evidence>
<dbReference type="GO" id="GO:0006432">
    <property type="term" value="P:phenylalanyl-tRNA aminoacylation"/>
    <property type="evidence" value="ECO:0007669"/>
    <property type="project" value="UniProtKB-UniRule"/>
</dbReference>
<keyword evidence="4 13" id="KW-0963">Cytoplasm</keyword>
<keyword evidence="7 13" id="KW-0547">Nucleotide-binding</keyword>
<dbReference type="InterPro" id="IPR010978">
    <property type="entry name" value="tRNA-bd_arm"/>
</dbReference>
<keyword evidence="6 13" id="KW-0479">Metal-binding</keyword>
<dbReference type="EMBL" id="DXCC01000017">
    <property type="protein sequence ID" value="HIZ15258.1"/>
    <property type="molecule type" value="Genomic_DNA"/>
</dbReference>
<dbReference type="Gene3D" id="3.30.930.10">
    <property type="entry name" value="Bira Bifunctional Protein, Domain 2"/>
    <property type="match status" value="1"/>
</dbReference>
<feature type="region of interest" description="Disordered" evidence="14">
    <location>
        <begin position="83"/>
        <end position="103"/>
    </location>
</feature>
<organism evidence="16 17">
    <name type="scientific">Candidatus Tidjanibacter faecipullorum</name>
    <dbReference type="NCBI Taxonomy" id="2838766"/>
    <lineage>
        <taxon>Bacteria</taxon>
        <taxon>Pseudomonadati</taxon>
        <taxon>Bacteroidota</taxon>
        <taxon>Bacteroidia</taxon>
        <taxon>Bacteroidales</taxon>
        <taxon>Rikenellaceae</taxon>
        <taxon>Tidjanibacter</taxon>
    </lineage>
</organism>
<keyword evidence="11 13" id="KW-0030">Aminoacyl-tRNA synthetase</keyword>
<dbReference type="GO" id="GO:0005737">
    <property type="term" value="C:cytoplasm"/>
    <property type="evidence" value="ECO:0007669"/>
    <property type="project" value="UniProtKB-SubCell"/>
</dbReference>
<comment type="catalytic activity">
    <reaction evidence="12 13">
        <text>tRNA(Phe) + L-phenylalanine + ATP = L-phenylalanyl-tRNA(Phe) + AMP + diphosphate + H(+)</text>
        <dbReference type="Rhea" id="RHEA:19413"/>
        <dbReference type="Rhea" id="RHEA-COMP:9668"/>
        <dbReference type="Rhea" id="RHEA-COMP:9699"/>
        <dbReference type="ChEBI" id="CHEBI:15378"/>
        <dbReference type="ChEBI" id="CHEBI:30616"/>
        <dbReference type="ChEBI" id="CHEBI:33019"/>
        <dbReference type="ChEBI" id="CHEBI:58095"/>
        <dbReference type="ChEBI" id="CHEBI:78442"/>
        <dbReference type="ChEBI" id="CHEBI:78531"/>
        <dbReference type="ChEBI" id="CHEBI:456215"/>
        <dbReference type="EC" id="6.1.1.20"/>
    </reaction>
</comment>
<dbReference type="GO" id="GO:0000287">
    <property type="term" value="F:magnesium ion binding"/>
    <property type="evidence" value="ECO:0007669"/>
    <property type="project" value="UniProtKB-UniRule"/>
</dbReference>
<dbReference type="InterPro" id="IPR004529">
    <property type="entry name" value="Phe-tRNA-synth_IIc_asu"/>
</dbReference>
<comment type="similarity">
    <text evidence="2 13">Belongs to the class-II aminoacyl-tRNA synthetase family. Phe-tRNA synthetase alpha subunit type 1 subfamily.</text>
</comment>
<dbReference type="AlphaFoldDB" id="A0A9D2DE34"/>
<dbReference type="Pfam" id="PF01409">
    <property type="entry name" value="tRNA-synt_2d"/>
    <property type="match status" value="1"/>
</dbReference>
<dbReference type="GO" id="GO:0000049">
    <property type="term" value="F:tRNA binding"/>
    <property type="evidence" value="ECO:0007669"/>
    <property type="project" value="InterPro"/>
</dbReference>
<comment type="caution">
    <text evidence="16">The sequence shown here is derived from an EMBL/GenBank/DDBJ whole genome shotgun (WGS) entry which is preliminary data.</text>
</comment>
<dbReference type="PROSITE" id="PS50862">
    <property type="entry name" value="AA_TRNA_LIGASE_II"/>
    <property type="match status" value="1"/>
</dbReference>
<evidence type="ECO:0000256" key="14">
    <source>
        <dbReference type="SAM" id="MobiDB-lite"/>
    </source>
</evidence>
<dbReference type="InterPro" id="IPR006195">
    <property type="entry name" value="aa-tRNA-synth_II"/>
</dbReference>
<dbReference type="EC" id="6.1.1.20" evidence="13"/>
<dbReference type="InterPro" id="IPR004188">
    <property type="entry name" value="Phe-tRNA_ligase_II_N"/>
</dbReference>
<reference evidence="16" key="1">
    <citation type="journal article" date="2021" name="PeerJ">
        <title>Extensive microbial diversity within the chicken gut microbiome revealed by metagenomics and culture.</title>
        <authorList>
            <person name="Gilroy R."/>
            <person name="Ravi A."/>
            <person name="Getino M."/>
            <person name="Pursley I."/>
            <person name="Horton D.L."/>
            <person name="Alikhan N.F."/>
            <person name="Baker D."/>
            <person name="Gharbi K."/>
            <person name="Hall N."/>
            <person name="Watson M."/>
            <person name="Adriaenssens E.M."/>
            <person name="Foster-Nyarko E."/>
            <person name="Jarju S."/>
            <person name="Secka A."/>
            <person name="Antonio M."/>
            <person name="Oren A."/>
            <person name="Chaudhuri R.R."/>
            <person name="La Ragione R."/>
            <person name="Hildebrand F."/>
            <person name="Pallen M.J."/>
        </authorList>
    </citation>
    <scope>NUCLEOTIDE SEQUENCE</scope>
    <source>
        <strain evidence="16">ChiHjej11B10-19426</strain>
    </source>
</reference>
<dbReference type="SUPFAM" id="SSF55681">
    <property type="entry name" value="Class II aaRS and biotin synthetases"/>
    <property type="match status" value="1"/>
</dbReference>
<dbReference type="GO" id="GO:0005524">
    <property type="term" value="F:ATP binding"/>
    <property type="evidence" value="ECO:0007669"/>
    <property type="project" value="UniProtKB-UniRule"/>
</dbReference>
<dbReference type="Proteomes" id="UP000824014">
    <property type="component" value="Unassembled WGS sequence"/>
</dbReference>
<dbReference type="SUPFAM" id="SSF46589">
    <property type="entry name" value="tRNA-binding arm"/>
    <property type="match status" value="1"/>
</dbReference>
<dbReference type="GO" id="GO:0004826">
    <property type="term" value="F:phenylalanine-tRNA ligase activity"/>
    <property type="evidence" value="ECO:0007669"/>
    <property type="project" value="UniProtKB-UniRule"/>
</dbReference>
<evidence type="ECO:0000256" key="13">
    <source>
        <dbReference type="HAMAP-Rule" id="MF_00281"/>
    </source>
</evidence>
<comment type="subcellular location">
    <subcellularLocation>
        <location evidence="1 13">Cytoplasm</location>
    </subcellularLocation>
</comment>
<feature type="binding site" evidence="13">
    <location>
        <position position="252"/>
    </location>
    <ligand>
        <name>Mg(2+)</name>
        <dbReference type="ChEBI" id="CHEBI:18420"/>
        <note>shared with beta subunit</note>
    </ligand>
</feature>
<sequence length="341" mass="38769">MTDKIERLLAEVEAFAPRTAAEIEEFRVRLLGRKGELNALMDEFKSVAPEMKRELGQKLNHLKNRAMERVNELKSDLEAHAAEPAGSLGDLTRPGTAQPLGSRHPLSLVRNEICGIFERLGYVVAEGPEIEDDWHVFSALNFPPEHPARDMQDTFFIEKDPDILLRTHTSSIQVRVMQSQKPPIRVICPGRVFRNEAISYRAHCIFHQIEGLYIDENVSFADMKQSLLYFVREFFGEQTRIRLRPSYFPFTEPSAEMDISCNLCGGKGCNVCKHTGWLEIMGCGMVDPNVLEACGIDSKKYSGFAFGMGVERSAMLKYGVKDLRLYFENDVRFLHQFDTAL</sequence>
<gene>
    <name evidence="13 16" type="primary">pheS</name>
    <name evidence="16" type="ORF">H9816_05050</name>
</gene>
<evidence type="ECO:0000256" key="12">
    <source>
        <dbReference type="ARBA" id="ARBA00049255"/>
    </source>
</evidence>
<comment type="cofactor">
    <cofactor evidence="13">
        <name>Mg(2+)</name>
        <dbReference type="ChEBI" id="CHEBI:18420"/>
    </cofactor>
    <text evidence="13">Binds 2 magnesium ions per tetramer.</text>
</comment>
<evidence type="ECO:0000259" key="15">
    <source>
        <dbReference type="PROSITE" id="PS50862"/>
    </source>
</evidence>
<dbReference type="PANTHER" id="PTHR11538">
    <property type="entry name" value="PHENYLALANYL-TRNA SYNTHETASE"/>
    <property type="match status" value="1"/>
</dbReference>
<dbReference type="InterPro" id="IPR022911">
    <property type="entry name" value="Phe_tRNA_ligase_alpha1_bac"/>
</dbReference>
<keyword evidence="9 13" id="KW-0460">Magnesium</keyword>
<comment type="subunit">
    <text evidence="3 13">Tetramer of two alpha and two beta subunits.</text>
</comment>
<name>A0A9D2DE34_9BACT</name>
<dbReference type="HAMAP" id="MF_00281">
    <property type="entry name" value="Phe_tRNA_synth_alpha1"/>
    <property type="match status" value="1"/>
</dbReference>
<evidence type="ECO:0000256" key="11">
    <source>
        <dbReference type="ARBA" id="ARBA00023146"/>
    </source>
</evidence>
<dbReference type="CDD" id="cd00496">
    <property type="entry name" value="PheRS_alpha_core"/>
    <property type="match status" value="1"/>
</dbReference>
<evidence type="ECO:0000256" key="8">
    <source>
        <dbReference type="ARBA" id="ARBA00022840"/>
    </source>
</evidence>
<evidence type="ECO:0000256" key="1">
    <source>
        <dbReference type="ARBA" id="ARBA00004496"/>
    </source>
</evidence>
<evidence type="ECO:0000256" key="5">
    <source>
        <dbReference type="ARBA" id="ARBA00022598"/>
    </source>
</evidence>
<proteinExistence type="inferred from homology"/>
<dbReference type="InterPro" id="IPR045864">
    <property type="entry name" value="aa-tRNA-synth_II/BPL/LPL"/>
</dbReference>